<sequence length="100" mass="10432">MFSLTFCASPRLSHRSLRRTAAGSALSLLACTAAWAVPSHQAAHQVAHPTLPAQPTVAASASTGALSDGESHPAALAAAGLLSIALLQHRLMRRQRHPHD</sequence>
<accession>A0A5C1PW23</accession>
<feature type="signal peptide" evidence="1">
    <location>
        <begin position="1"/>
        <end position="36"/>
    </location>
</feature>
<dbReference type="Proteomes" id="UP000323522">
    <property type="component" value="Chromosome"/>
</dbReference>
<feature type="chain" id="PRO_5022789887" description="PEP-CTERM sorting domain-containing protein" evidence="1">
    <location>
        <begin position="37"/>
        <end position="100"/>
    </location>
</feature>
<evidence type="ECO:0000313" key="3">
    <source>
        <dbReference type="Proteomes" id="UP000323522"/>
    </source>
</evidence>
<gene>
    <name evidence="2" type="ORF">EWH46_03615</name>
</gene>
<dbReference type="RefSeq" id="WP_149502702.1">
    <property type="nucleotide sequence ID" value="NZ_CP035708.1"/>
</dbReference>
<name>A0A5C1PW23_9BURK</name>
<proteinExistence type="predicted"/>
<evidence type="ECO:0000256" key="1">
    <source>
        <dbReference type="SAM" id="SignalP"/>
    </source>
</evidence>
<evidence type="ECO:0000313" key="2">
    <source>
        <dbReference type="EMBL" id="QEM99952.1"/>
    </source>
</evidence>
<reference evidence="2 3" key="1">
    <citation type="submission" date="2019-02" db="EMBL/GenBank/DDBJ databases">
        <title>Complete Genome Sequence and Methylome Analysis of Sphaerotilus natans subsp. sulfidivorans D-507.</title>
        <authorList>
            <person name="Fomenkov A."/>
            <person name="Gridneva E."/>
            <person name="Smolyakov D."/>
            <person name="Dubinina G."/>
            <person name="Vincze T."/>
            <person name="Grabovich M."/>
            <person name="Roberts R.J."/>
        </authorList>
    </citation>
    <scope>NUCLEOTIDE SEQUENCE [LARGE SCALE GENOMIC DNA]</scope>
    <source>
        <strain evidence="2 3">D-507</strain>
    </source>
</reference>
<protein>
    <recommendedName>
        <fullName evidence="4">PEP-CTERM sorting domain-containing protein</fullName>
    </recommendedName>
</protein>
<dbReference type="KEGG" id="snn:EWH46_03615"/>
<dbReference type="AlphaFoldDB" id="A0A5C1PW23"/>
<evidence type="ECO:0008006" key="4">
    <source>
        <dbReference type="Google" id="ProtNLM"/>
    </source>
</evidence>
<keyword evidence="1" id="KW-0732">Signal</keyword>
<dbReference type="EMBL" id="CP035708">
    <property type="protein sequence ID" value="QEM99952.1"/>
    <property type="molecule type" value="Genomic_DNA"/>
</dbReference>
<organism evidence="2 3">
    <name type="scientific">Sphaerotilus sulfidivorans</name>
    <dbReference type="NCBI Taxonomy" id="639200"/>
    <lineage>
        <taxon>Bacteria</taxon>
        <taxon>Pseudomonadati</taxon>
        <taxon>Pseudomonadota</taxon>
        <taxon>Betaproteobacteria</taxon>
        <taxon>Burkholderiales</taxon>
        <taxon>Sphaerotilaceae</taxon>
        <taxon>Sphaerotilus</taxon>
    </lineage>
</organism>